<sequence>MCVLKLMRDVSGDQEESDGSDISGYHSDSDSAIMTSGNSPYVSKSARYNFLYRSGQCARQHDSVLCICIKLFSRTALNGV</sequence>
<dbReference type="EMBL" id="VIIS01002163">
    <property type="protein sequence ID" value="KAF0287808.1"/>
    <property type="molecule type" value="Genomic_DNA"/>
</dbReference>
<organism evidence="2 3">
    <name type="scientific">Amphibalanus amphitrite</name>
    <name type="common">Striped barnacle</name>
    <name type="synonym">Balanus amphitrite</name>
    <dbReference type="NCBI Taxonomy" id="1232801"/>
    <lineage>
        <taxon>Eukaryota</taxon>
        <taxon>Metazoa</taxon>
        <taxon>Ecdysozoa</taxon>
        <taxon>Arthropoda</taxon>
        <taxon>Crustacea</taxon>
        <taxon>Multicrustacea</taxon>
        <taxon>Cirripedia</taxon>
        <taxon>Thoracica</taxon>
        <taxon>Thoracicalcarea</taxon>
        <taxon>Balanomorpha</taxon>
        <taxon>Balanoidea</taxon>
        <taxon>Balanidae</taxon>
        <taxon>Amphibalaninae</taxon>
        <taxon>Amphibalanus</taxon>
    </lineage>
</organism>
<evidence type="ECO:0000313" key="2">
    <source>
        <dbReference type="EMBL" id="KAF0287808.1"/>
    </source>
</evidence>
<dbReference type="OrthoDB" id="6047381at2759"/>
<name>A0A6A4VB76_AMPAM</name>
<comment type="caution">
    <text evidence="2">The sequence shown here is derived from an EMBL/GenBank/DDBJ whole genome shotgun (WGS) entry which is preliminary data.</text>
</comment>
<reference evidence="2 3" key="1">
    <citation type="submission" date="2019-07" db="EMBL/GenBank/DDBJ databases">
        <title>Draft genome assembly of a fouling barnacle, Amphibalanus amphitrite (Darwin, 1854): The first reference genome for Thecostraca.</title>
        <authorList>
            <person name="Kim W."/>
        </authorList>
    </citation>
    <scope>NUCLEOTIDE SEQUENCE [LARGE SCALE GENOMIC DNA]</scope>
    <source>
        <strain evidence="2">SNU_AA5</strain>
        <tissue evidence="2">Soma without cirri and trophi</tissue>
    </source>
</reference>
<protein>
    <submittedName>
        <fullName evidence="2">Uncharacterized protein</fullName>
    </submittedName>
</protein>
<accession>A0A6A4VB76</accession>
<dbReference type="AlphaFoldDB" id="A0A6A4VB76"/>
<evidence type="ECO:0000313" key="3">
    <source>
        <dbReference type="Proteomes" id="UP000440578"/>
    </source>
</evidence>
<dbReference type="Proteomes" id="UP000440578">
    <property type="component" value="Unassembled WGS sequence"/>
</dbReference>
<feature type="region of interest" description="Disordered" evidence="1">
    <location>
        <begin position="7"/>
        <end position="36"/>
    </location>
</feature>
<proteinExistence type="predicted"/>
<evidence type="ECO:0000256" key="1">
    <source>
        <dbReference type="SAM" id="MobiDB-lite"/>
    </source>
</evidence>
<gene>
    <name evidence="2" type="ORF">FJT64_013797</name>
</gene>
<keyword evidence="3" id="KW-1185">Reference proteome</keyword>